<keyword evidence="5" id="KW-1133">Transmembrane helix</keyword>
<feature type="transmembrane region" description="Helical" evidence="5">
    <location>
        <begin position="60"/>
        <end position="83"/>
    </location>
</feature>
<evidence type="ECO:0000313" key="8">
    <source>
        <dbReference type="EMBL" id="NIJ06696.1"/>
    </source>
</evidence>
<dbReference type="InterPro" id="IPR001789">
    <property type="entry name" value="Sig_transdc_resp-reg_receiver"/>
</dbReference>
<dbReference type="InterPro" id="IPR003594">
    <property type="entry name" value="HATPase_dom"/>
</dbReference>
<proteinExistence type="predicted"/>
<dbReference type="Pfam" id="PF00072">
    <property type="entry name" value="Response_reg"/>
    <property type="match status" value="1"/>
</dbReference>
<feature type="modified residue" description="4-aspartylphosphate" evidence="4">
    <location>
        <position position="469"/>
    </location>
</feature>
<feature type="transmembrane region" description="Helical" evidence="5">
    <location>
        <begin position="27"/>
        <end position="48"/>
    </location>
</feature>
<dbReference type="Pfam" id="PF02518">
    <property type="entry name" value="HATPase_c"/>
    <property type="match status" value="1"/>
</dbReference>
<evidence type="ECO:0000256" key="1">
    <source>
        <dbReference type="ARBA" id="ARBA00000085"/>
    </source>
</evidence>
<evidence type="ECO:0000259" key="7">
    <source>
        <dbReference type="PROSITE" id="PS50110"/>
    </source>
</evidence>
<dbReference type="CDD" id="cd00082">
    <property type="entry name" value="HisKA"/>
    <property type="match status" value="1"/>
</dbReference>
<dbReference type="SUPFAM" id="SSF52172">
    <property type="entry name" value="CheY-like"/>
    <property type="match status" value="1"/>
</dbReference>
<gene>
    <name evidence="8" type="ORF">FHS31_000278</name>
</gene>
<dbReference type="InterPro" id="IPR004358">
    <property type="entry name" value="Sig_transdc_His_kin-like_C"/>
</dbReference>
<dbReference type="SUPFAM" id="SSF55874">
    <property type="entry name" value="ATPase domain of HSP90 chaperone/DNA topoisomerase II/histidine kinase"/>
    <property type="match status" value="1"/>
</dbReference>
<feature type="domain" description="Response regulatory" evidence="7">
    <location>
        <begin position="420"/>
        <end position="532"/>
    </location>
</feature>
<dbReference type="Gene3D" id="3.40.50.2300">
    <property type="match status" value="1"/>
</dbReference>
<dbReference type="RefSeq" id="WP_167071299.1">
    <property type="nucleotide sequence ID" value="NZ_JAAOZC010000001.1"/>
</dbReference>
<evidence type="ECO:0000259" key="6">
    <source>
        <dbReference type="PROSITE" id="PS50109"/>
    </source>
</evidence>
<dbReference type="InterPro" id="IPR058544">
    <property type="entry name" value="ETR1_N"/>
</dbReference>
<name>A0ABX0TMN4_9SPHN</name>
<evidence type="ECO:0000256" key="3">
    <source>
        <dbReference type="ARBA" id="ARBA00022553"/>
    </source>
</evidence>
<dbReference type="Pfam" id="PF25487">
    <property type="entry name" value="ETR1_N"/>
    <property type="match status" value="1"/>
</dbReference>
<comment type="caution">
    <text evidence="8">The sequence shown here is derived from an EMBL/GenBank/DDBJ whole genome shotgun (WGS) entry which is preliminary data.</text>
</comment>
<evidence type="ECO:0000256" key="4">
    <source>
        <dbReference type="PROSITE-ProRule" id="PRU00169"/>
    </source>
</evidence>
<dbReference type="PRINTS" id="PR00344">
    <property type="entry name" value="BCTRLSENSOR"/>
</dbReference>
<evidence type="ECO:0000313" key="9">
    <source>
        <dbReference type="Proteomes" id="UP000727456"/>
    </source>
</evidence>
<dbReference type="SMART" id="SM00388">
    <property type="entry name" value="HisKA"/>
    <property type="match status" value="1"/>
</dbReference>
<dbReference type="PANTHER" id="PTHR43065:SF42">
    <property type="entry name" value="TWO-COMPONENT SENSOR PPRA"/>
    <property type="match status" value="1"/>
</dbReference>
<dbReference type="EC" id="2.7.13.3" evidence="2"/>
<dbReference type="SUPFAM" id="SSF47384">
    <property type="entry name" value="Homodimeric domain of signal transducing histidine kinase"/>
    <property type="match status" value="1"/>
</dbReference>
<dbReference type="Gene3D" id="3.30.565.10">
    <property type="entry name" value="Histidine kinase-like ATPase, C-terminal domain"/>
    <property type="match status" value="1"/>
</dbReference>
<keyword evidence="9" id="KW-1185">Reference proteome</keyword>
<sequence length="535" mass="57560">MLQGFQQFISGGYEPHGYCLLWQPGLIWTHVISDALIAAAYFSIPLALVRFVRRRPDIAFGWIIWLFALFILACGTTHLMGIWNLWHGDYGVEALVKAITAAASVPTAFLLWRLVPQALAIPSPLQLQYANEELRATVADRDRALQQVQAEIAHRERAEAALLQAQKMDAIGQLTGGIAHDFNNLLQAVGGNLDLIRSQPGNPEKIARWADNASKGVVRGTKLTGQLLAFSRTQRLELRPLELNALLQGMQELIRSSVGSSLRYDLQLEQDLCHVLGDPTQIELAVLNLAINARDAMPQGGALAISTQQVAIDVGHADLSPGSYVELAVTDTGVGMPPEILARALDPFFTTKGIGSGTGLGLSMAFGVAKQSGGTLTIRSTVGEGTTVALLLPCAEAEEARPASPPTLTDIAPDGLLGLRIAVVDDDPDVRQFVVDCLSSHGATCEAFEEGAAFLTRFTDGLVDLVFVDYAMPGLSGAQVARRTKEIDSQVRVFVMTGYADSRALDEILGDVEVMRKPFSAEVLLAAAKSGFIQR</sequence>
<keyword evidence="3 4" id="KW-0597">Phosphoprotein</keyword>
<dbReference type="SMART" id="SM00448">
    <property type="entry name" value="REC"/>
    <property type="match status" value="1"/>
</dbReference>
<dbReference type="InterPro" id="IPR003661">
    <property type="entry name" value="HisK_dim/P_dom"/>
</dbReference>
<protein>
    <recommendedName>
        <fullName evidence="2">histidine kinase</fullName>
        <ecNumber evidence="2">2.7.13.3</ecNumber>
    </recommendedName>
</protein>
<dbReference type="InterPro" id="IPR011006">
    <property type="entry name" value="CheY-like_superfamily"/>
</dbReference>
<dbReference type="Proteomes" id="UP000727456">
    <property type="component" value="Unassembled WGS sequence"/>
</dbReference>
<dbReference type="EMBL" id="JAAOZC010000001">
    <property type="protein sequence ID" value="NIJ06696.1"/>
    <property type="molecule type" value="Genomic_DNA"/>
</dbReference>
<dbReference type="InterPro" id="IPR036097">
    <property type="entry name" value="HisK_dim/P_sf"/>
</dbReference>
<keyword evidence="5" id="KW-0472">Membrane</keyword>
<dbReference type="SMART" id="SM00387">
    <property type="entry name" value="HATPase_c"/>
    <property type="match status" value="1"/>
</dbReference>
<feature type="domain" description="Histidine kinase" evidence="6">
    <location>
        <begin position="177"/>
        <end position="396"/>
    </location>
</feature>
<dbReference type="PANTHER" id="PTHR43065">
    <property type="entry name" value="SENSOR HISTIDINE KINASE"/>
    <property type="match status" value="1"/>
</dbReference>
<dbReference type="Gene3D" id="1.10.287.130">
    <property type="match status" value="1"/>
</dbReference>
<accession>A0ABX0TMN4</accession>
<keyword evidence="5" id="KW-0812">Transmembrane</keyword>
<dbReference type="PROSITE" id="PS50110">
    <property type="entry name" value="RESPONSE_REGULATORY"/>
    <property type="match status" value="1"/>
</dbReference>
<dbReference type="InterPro" id="IPR005467">
    <property type="entry name" value="His_kinase_dom"/>
</dbReference>
<dbReference type="InterPro" id="IPR036890">
    <property type="entry name" value="HATPase_C_sf"/>
</dbReference>
<evidence type="ECO:0000256" key="2">
    <source>
        <dbReference type="ARBA" id="ARBA00012438"/>
    </source>
</evidence>
<comment type="catalytic activity">
    <reaction evidence="1">
        <text>ATP + protein L-histidine = ADP + protein N-phospho-L-histidine.</text>
        <dbReference type="EC" id="2.7.13.3"/>
    </reaction>
</comment>
<reference evidence="8 9" key="1">
    <citation type="submission" date="2020-03" db="EMBL/GenBank/DDBJ databases">
        <title>Genomic Encyclopedia of Type Strains, Phase III (KMG-III): the genomes of soil and plant-associated and newly described type strains.</title>
        <authorList>
            <person name="Whitman W."/>
        </authorList>
    </citation>
    <scope>NUCLEOTIDE SEQUENCE [LARGE SCALE GENOMIC DNA]</scope>
    <source>
        <strain evidence="8 9">CECT 8804</strain>
    </source>
</reference>
<dbReference type="CDD" id="cd00156">
    <property type="entry name" value="REC"/>
    <property type="match status" value="1"/>
</dbReference>
<evidence type="ECO:0000256" key="5">
    <source>
        <dbReference type="SAM" id="Phobius"/>
    </source>
</evidence>
<dbReference type="PROSITE" id="PS50109">
    <property type="entry name" value="HIS_KIN"/>
    <property type="match status" value="1"/>
</dbReference>
<organism evidence="8 9">
    <name type="scientific">Sphingomonas vulcanisoli</name>
    <dbReference type="NCBI Taxonomy" id="1658060"/>
    <lineage>
        <taxon>Bacteria</taxon>
        <taxon>Pseudomonadati</taxon>
        <taxon>Pseudomonadota</taxon>
        <taxon>Alphaproteobacteria</taxon>
        <taxon>Sphingomonadales</taxon>
        <taxon>Sphingomonadaceae</taxon>
        <taxon>Sphingomonas</taxon>
    </lineage>
</organism>